<name>A0ABS0DGZ3_9NOCA</name>
<feature type="compositionally biased region" description="Basic and acidic residues" evidence="1">
    <location>
        <begin position="66"/>
        <end position="75"/>
    </location>
</feature>
<gene>
    <name evidence="2" type="ORF">IU449_24635</name>
</gene>
<dbReference type="Proteomes" id="UP000707731">
    <property type="component" value="Unassembled WGS sequence"/>
</dbReference>
<evidence type="ECO:0000313" key="3">
    <source>
        <dbReference type="Proteomes" id="UP000707731"/>
    </source>
</evidence>
<evidence type="ECO:0008006" key="4">
    <source>
        <dbReference type="Google" id="ProtNLM"/>
    </source>
</evidence>
<accession>A0ABS0DGZ3</accession>
<feature type="region of interest" description="Disordered" evidence="1">
    <location>
        <begin position="1"/>
        <end position="128"/>
    </location>
</feature>
<evidence type="ECO:0000256" key="1">
    <source>
        <dbReference type="SAM" id="MobiDB-lite"/>
    </source>
</evidence>
<feature type="compositionally biased region" description="Basic and acidic residues" evidence="1">
    <location>
        <begin position="108"/>
        <end position="117"/>
    </location>
</feature>
<dbReference type="EMBL" id="JADLQN010000006">
    <property type="protein sequence ID" value="MBF6357694.1"/>
    <property type="molecule type" value="Genomic_DNA"/>
</dbReference>
<protein>
    <recommendedName>
        <fullName evidence="4">DUF5709 domain-containing protein</fullName>
    </recommendedName>
</protein>
<keyword evidence="3" id="KW-1185">Reference proteome</keyword>
<feature type="compositionally biased region" description="Basic and acidic residues" evidence="1">
    <location>
        <begin position="36"/>
        <end position="51"/>
    </location>
</feature>
<comment type="caution">
    <text evidence="2">The sequence shown here is derived from an EMBL/GenBank/DDBJ whole genome shotgun (WGS) entry which is preliminary data.</text>
</comment>
<evidence type="ECO:0000313" key="2">
    <source>
        <dbReference type="EMBL" id="MBF6357694.1"/>
    </source>
</evidence>
<reference evidence="2 3" key="1">
    <citation type="submission" date="2020-10" db="EMBL/GenBank/DDBJ databases">
        <title>Identification of Nocardia species via Next-generation sequencing and recognition of intraspecies genetic diversity.</title>
        <authorList>
            <person name="Li P."/>
            <person name="Li P."/>
            <person name="Lu B."/>
        </authorList>
    </citation>
    <scope>NUCLEOTIDE SEQUENCE [LARGE SCALE GENOMIC DNA]</scope>
    <source>
        <strain evidence="2 3">BJ06-0143</strain>
    </source>
</reference>
<sequence length="128" mass="14106">MTQSYGSWDEPQDSGPPDAVETDPAALNSAEDLDEDRLHADPLEKAMDPPEHWTGVTEYGMTPYEQAHDRGLDERLAEEEPDVFDRAQAGEESQAEDSRPAEAAAVRVGEEERRADTYEEDLGISADG</sequence>
<organism evidence="2 3">
    <name type="scientific">Nocardia higoensis</name>
    <dbReference type="NCBI Taxonomy" id="228599"/>
    <lineage>
        <taxon>Bacteria</taxon>
        <taxon>Bacillati</taxon>
        <taxon>Actinomycetota</taxon>
        <taxon>Actinomycetes</taxon>
        <taxon>Mycobacteriales</taxon>
        <taxon>Nocardiaceae</taxon>
        <taxon>Nocardia</taxon>
    </lineage>
</organism>
<proteinExistence type="predicted"/>
<dbReference type="RefSeq" id="WP_195004530.1">
    <property type="nucleotide sequence ID" value="NZ_JADLQN010000006.1"/>
</dbReference>